<evidence type="ECO:0000313" key="2">
    <source>
        <dbReference type="EMBL" id="CRL04831.1"/>
    </source>
</evidence>
<evidence type="ECO:0000313" key="3">
    <source>
        <dbReference type="Proteomes" id="UP000183832"/>
    </source>
</evidence>
<keyword evidence="3" id="KW-1185">Reference proteome</keyword>
<organism evidence="2 3">
    <name type="scientific">Clunio marinus</name>
    <dbReference type="NCBI Taxonomy" id="568069"/>
    <lineage>
        <taxon>Eukaryota</taxon>
        <taxon>Metazoa</taxon>
        <taxon>Ecdysozoa</taxon>
        <taxon>Arthropoda</taxon>
        <taxon>Hexapoda</taxon>
        <taxon>Insecta</taxon>
        <taxon>Pterygota</taxon>
        <taxon>Neoptera</taxon>
        <taxon>Endopterygota</taxon>
        <taxon>Diptera</taxon>
        <taxon>Nematocera</taxon>
        <taxon>Chironomoidea</taxon>
        <taxon>Chironomidae</taxon>
        <taxon>Clunio</taxon>
    </lineage>
</organism>
<reference evidence="2 3" key="1">
    <citation type="submission" date="2015-04" db="EMBL/GenBank/DDBJ databases">
        <authorList>
            <person name="Syromyatnikov M.Y."/>
            <person name="Popov V.N."/>
        </authorList>
    </citation>
    <scope>NUCLEOTIDE SEQUENCE [LARGE SCALE GENOMIC DNA]</scope>
</reference>
<dbReference type="EMBL" id="CVRI01000063">
    <property type="protein sequence ID" value="CRL04831.1"/>
    <property type="molecule type" value="Genomic_DNA"/>
</dbReference>
<sequence length="149" mass="17414">MKKCSTQQSFKISKNDESDDDNVDSRKIYNLTDILTTPSSGFYIYEHHQQKQSHEELHYKPFSSSNEKTKTKDRYYIYSHVKTAKDDEDDMNHSDNSRKIRSSVLSDRKQVSRNISMVLENLLMSYENSQLPTHGEGLSFSYDYFGESS</sequence>
<protein>
    <submittedName>
        <fullName evidence="2">CLUMA_CG017884, isoform A</fullName>
    </submittedName>
</protein>
<feature type="compositionally biased region" description="Polar residues" evidence="1">
    <location>
        <begin position="1"/>
        <end position="12"/>
    </location>
</feature>
<dbReference type="OrthoDB" id="6774405at2759"/>
<feature type="region of interest" description="Disordered" evidence="1">
    <location>
        <begin position="86"/>
        <end position="106"/>
    </location>
</feature>
<feature type="region of interest" description="Disordered" evidence="1">
    <location>
        <begin position="1"/>
        <end position="24"/>
    </location>
</feature>
<name>A0A1J1IXF9_9DIPT</name>
<proteinExistence type="predicted"/>
<gene>
    <name evidence="2" type="ORF">CLUMA_CG017884</name>
</gene>
<dbReference type="AlphaFoldDB" id="A0A1J1IXF9"/>
<dbReference type="Proteomes" id="UP000183832">
    <property type="component" value="Unassembled WGS sequence"/>
</dbReference>
<accession>A0A1J1IXF9</accession>
<dbReference type="STRING" id="568069.A0A1J1IXF9"/>
<evidence type="ECO:0000256" key="1">
    <source>
        <dbReference type="SAM" id="MobiDB-lite"/>
    </source>
</evidence>